<evidence type="ECO:0000313" key="3">
    <source>
        <dbReference type="EMBL" id="BEI94531.1"/>
    </source>
</evidence>
<feature type="compositionally biased region" description="Low complexity" evidence="1">
    <location>
        <begin position="168"/>
        <end position="184"/>
    </location>
</feature>
<dbReference type="SUPFAM" id="SSF46689">
    <property type="entry name" value="Homeodomain-like"/>
    <property type="match status" value="1"/>
</dbReference>
<feature type="compositionally biased region" description="Low complexity" evidence="1">
    <location>
        <begin position="191"/>
        <end position="202"/>
    </location>
</feature>
<feature type="compositionally biased region" description="Basic and acidic residues" evidence="1">
    <location>
        <begin position="658"/>
        <end position="672"/>
    </location>
</feature>
<feature type="compositionally biased region" description="Basic residues" evidence="1">
    <location>
        <begin position="589"/>
        <end position="599"/>
    </location>
</feature>
<feature type="compositionally biased region" description="Basic and acidic residues" evidence="1">
    <location>
        <begin position="600"/>
        <end position="611"/>
    </location>
</feature>
<dbReference type="InterPro" id="IPR001005">
    <property type="entry name" value="SANT/Myb"/>
</dbReference>
<organism evidence="3 4">
    <name type="scientific">Cutaneotrichosporon cavernicola</name>
    <dbReference type="NCBI Taxonomy" id="279322"/>
    <lineage>
        <taxon>Eukaryota</taxon>
        <taxon>Fungi</taxon>
        <taxon>Dikarya</taxon>
        <taxon>Basidiomycota</taxon>
        <taxon>Agaricomycotina</taxon>
        <taxon>Tremellomycetes</taxon>
        <taxon>Trichosporonales</taxon>
        <taxon>Trichosporonaceae</taxon>
        <taxon>Cutaneotrichosporon</taxon>
    </lineage>
</organism>
<dbReference type="EMBL" id="AP028218">
    <property type="protein sequence ID" value="BEI94531.1"/>
    <property type="molecule type" value="Genomic_DNA"/>
</dbReference>
<name>A0AA48QYM1_9TREE</name>
<dbReference type="RefSeq" id="XP_060459796.1">
    <property type="nucleotide sequence ID" value="XM_060603509.1"/>
</dbReference>
<feature type="compositionally biased region" description="Basic residues" evidence="1">
    <location>
        <begin position="472"/>
        <end position="481"/>
    </location>
</feature>
<dbReference type="GeneID" id="85498401"/>
<feature type="compositionally biased region" description="Acidic residues" evidence="1">
    <location>
        <begin position="699"/>
        <end position="735"/>
    </location>
</feature>
<evidence type="ECO:0000256" key="1">
    <source>
        <dbReference type="SAM" id="MobiDB-lite"/>
    </source>
</evidence>
<accession>A0AA48QYM1</accession>
<dbReference type="SMART" id="SM00717">
    <property type="entry name" value="SANT"/>
    <property type="match status" value="1"/>
</dbReference>
<feature type="compositionally biased region" description="Pro residues" evidence="1">
    <location>
        <begin position="27"/>
        <end position="37"/>
    </location>
</feature>
<reference evidence="3" key="1">
    <citation type="journal article" date="2023" name="BMC Genomics">
        <title>Chromosome-level genome assemblies of Cutaneotrichosporon spp. (Trichosporonales, Basidiomycota) reveal imbalanced evolution between nucleotide sequences and chromosome synteny.</title>
        <authorList>
            <person name="Kobayashi Y."/>
            <person name="Kayamori A."/>
            <person name="Aoki K."/>
            <person name="Shiwa Y."/>
            <person name="Matsutani M."/>
            <person name="Fujita N."/>
            <person name="Sugita T."/>
            <person name="Iwasaki W."/>
            <person name="Tanaka N."/>
            <person name="Takashima M."/>
        </authorList>
    </citation>
    <scope>NUCLEOTIDE SEQUENCE</scope>
    <source>
        <strain evidence="3">HIS019</strain>
    </source>
</reference>
<feature type="compositionally biased region" description="Basic and acidic residues" evidence="1">
    <location>
        <begin position="569"/>
        <end position="588"/>
    </location>
</feature>
<sequence length="956" mass="101655">MALRLPGARSFKPVRGKPRPRLSHPAPGGPAQPPAPPGAQSQPLPSTSKPSQPTISQSQPPRPRPVPKGKEPLFTSAEDDEPLLKSISDDLPPTVASADLPPSVAPVADFLPSVASVDLPPSVSSRPPTVAAVHEDPPSVGAAPPSGVVPSLDVDAQPASSIPEPSLATPSSSRAVTPSRSSTPLKRGGKSALLAAAASSSSPIIKHGKSRGRAPVRPAPRLGAAPSPAPELDDDDRSIRSATPGTRRVYPPKRPKHIVADADAPSPAVVDAPPVVALDGPASTAEAGSPAVLPVDDGPPAVGSADDAPPLVGSVADGPPAVGTVDVAHAVLAVVEDQPPAVAAINGGPPAVGAVHDAYPFVGIADDGPPAVGAILDDVPPVVGSASRSVSDLPSAVGAASTSTPSAAQLAAEAVASITPLQGPAQTLGALAGSRRRKRRAPSNSETQDSSAGDEADIDADDSEDVLPVPAPKKKRGRRKKATAEGAEESEADNSASTPNKKRKAKAPASGRPQPRAPPRIQNPELDGVEADDMVGEEKVNMEEMSLSQVASLSRGRVSARALKLHQFQRSEAERKAKERADKAEERWRKRRVIRRKAREIRNEKRSERRAAGSQDEVSDDSVNSASDNDDEPERLTPPSSPSYFGRVLRNAPVVFDAEQRARMQKETDEKAASSSRAARRRQDDDEDIEGLGLFGNNYDDDDDDPMDDLEDLGEDFQLEVEADEQPAGGEEGDGEFAGLTESQFTGGHFNEAGEWVEEGGDAGAVLQRRNEEERRRILAGTGDRVVEIVDNETQFINSATWGKKVSNDRWTAEETELFFSALRETGENYTLMKAYFPGRNVRQLRRKAQRENKSNPERMYDAVMNRKPMDYKYLAKSSGFNSTEPYDHEHKFLADLKEEQLRQAEEDRQAALAAKNAPQVAEFGDVGMEMDVEVDEDAYDGLEEWGEEDENAEFV</sequence>
<dbReference type="AlphaFoldDB" id="A0AA48QYM1"/>
<proteinExistence type="predicted"/>
<dbReference type="CDD" id="cd00167">
    <property type="entry name" value="SANT"/>
    <property type="match status" value="1"/>
</dbReference>
<dbReference type="Pfam" id="PF15963">
    <property type="entry name" value="Myb_DNA-bind_7"/>
    <property type="match status" value="1"/>
</dbReference>
<evidence type="ECO:0000259" key="2">
    <source>
        <dbReference type="SMART" id="SM00717"/>
    </source>
</evidence>
<feature type="compositionally biased region" description="Low complexity" evidence="1">
    <location>
        <begin position="38"/>
        <end position="59"/>
    </location>
</feature>
<feature type="region of interest" description="Disordered" evidence="1">
    <location>
        <begin position="426"/>
        <end position="746"/>
    </location>
</feature>
<feature type="compositionally biased region" description="Acidic residues" evidence="1">
    <location>
        <begin position="452"/>
        <end position="465"/>
    </location>
</feature>
<feature type="compositionally biased region" description="Basic residues" evidence="1">
    <location>
        <begin position="12"/>
        <end position="22"/>
    </location>
</feature>
<gene>
    <name evidence="3" type="ORF">CcaverHIS019_0701030</name>
</gene>
<keyword evidence="4" id="KW-1185">Reference proteome</keyword>
<evidence type="ECO:0000313" key="4">
    <source>
        <dbReference type="Proteomes" id="UP001233271"/>
    </source>
</evidence>
<dbReference type="KEGG" id="ccac:CcaHIS019_0701030"/>
<dbReference type="InterPro" id="IPR039467">
    <property type="entry name" value="TFIIIB_B''_Myb"/>
</dbReference>
<dbReference type="Gene3D" id="1.10.10.60">
    <property type="entry name" value="Homeodomain-like"/>
    <property type="match status" value="1"/>
</dbReference>
<feature type="domain" description="Myb-like" evidence="2">
    <location>
        <begin position="807"/>
        <end position="855"/>
    </location>
</feature>
<feature type="region of interest" description="Disordered" evidence="1">
    <location>
        <begin position="1"/>
        <end position="275"/>
    </location>
</feature>
<dbReference type="InterPro" id="IPR009057">
    <property type="entry name" value="Homeodomain-like_sf"/>
</dbReference>
<protein>
    <recommendedName>
        <fullName evidence="2">Myb-like domain-containing protein</fullName>
    </recommendedName>
</protein>
<dbReference type="Proteomes" id="UP001233271">
    <property type="component" value="Chromosome 7a"/>
</dbReference>
<feature type="compositionally biased region" description="Low complexity" evidence="1">
    <location>
        <begin position="261"/>
        <end position="275"/>
    </location>
</feature>